<reference evidence="1" key="2">
    <citation type="submission" date="2021-10" db="EMBL/GenBank/DDBJ databases">
        <authorList>
            <person name="Piombo E."/>
        </authorList>
    </citation>
    <scope>NUCLEOTIDE SEQUENCE</scope>
</reference>
<evidence type="ECO:0000313" key="1">
    <source>
        <dbReference type="EMBL" id="CAG9941812.1"/>
    </source>
</evidence>
<proteinExistence type="predicted"/>
<organism evidence="1 2">
    <name type="scientific">Clonostachys rosea f. rosea IK726</name>
    <dbReference type="NCBI Taxonomy" id="1349383"/>
    <lineage>
        <taxon>Eukaryota</taxon>
        <taxon>Fungi</taxon>
        <taxon>Dikarya</taxon>
        <taxon>Ascomycota</taxon>
        <taxon>Pezizomycotina</taxon>
        <taxon>Sordariomycetes</taxon>
        <taxon>Hypocreomycetidae</taxon>
        <taxon>Hypocreales</taxon>
        <taxon>Bionectriaceae</taxon>
        <taxon>Clonostachys</taxon>
    </lineage>
</organism>
<accession>A0ACA9TLS1</accession>
<evidence type="ECO:0000313" key="2">
    <source>
        <dbReference type="Proteomes" id="UP000836387"/>
    </source>
</evidence>
<dbReference type="EMBL" id="CADEHS020000005">
    <property type="protein sequence ID" value="CAG9941812.1"/>
    <property type="molecule type" value="Genomic_DNA"/>
</dbReference>
<sequence>MPSQRHQLRATTGDHIRHRGGQHVSPSVEFAETENPAASGVIISMFRGGKILFNKRMDHIVFAARRHNQHTEL</sequence>
<gene>
    <name evidence="1" type="ORF">CRV2_00003247</name>
</gene>
<dbReference type="Proteomes" id="UP000836387">
    <property type="component" value="Unassembled WGS sequence"/>
</dbReference>
<protein>
    <submittedName>
        <fullName evidence="1">Uncharacterized protein</fullName>
    </submittedName>
</protein>
<reference evidence="1" key="1">
    <citation type="submission" date="2020-04" db="EMBL/GenBank/DDBJ databases">
        <authorList>
            <person name="Broberg M."/>
        </authorList>
    </citation>
    <scope>NUCLEOTIDE SEQUENCE</scope>
</reference>
<name>A0ACA9TLS1_BIOOC</name>
<keyword evidence="2" id="KW-1185">Reference proteome</keyword>
<comment type="caution">
    <text evidence="1">The sequence shown here is derived from an EMBL/GenBank/DDBJ whole genome shotgun (WGS) entry which is preliminary data.</text>
</comment>